<evidence type="ECO:0000313" key="2">
    <source>
        <dbReference type="EMBL" id="KAK3597227.1"/>
    </source>
</evidence>
<evidence type="ECO:0000313" key="3">
    <source>
        <dbReference type="Proteomes" id="UP001195483"/>
    </source>
</evidence>
<protein>
    <recommendedName>
        <fullName evidence="1">B30.2/SPRY domain-containing protein</fullName>
    </recommendedName>
</protein>
<reference evidence="2" key="1">
    <citation type="journal article" date="2021" name="Genome Biol. Evol.">
        <title>A High-Quality Reference Genome for a Parasitic Bivalve with Doubly Uniparental Inheritance (Bivalvia: Unionida).</title>
        <authorList>
            <person name="Smith C.H."/>
        </authorList>
    </citation>
    <scope>NUCLEOTIDE SEQUENCE</scope>
    <source>
        <strain evidence="2">CHS0354</strain>
    </source>
</reference>
<dbReference type="GO" id="GO:0043161">
    <property type="term" value="P:proteasome-mediated ubiquitin-dependent protein catabolic process"/>
    <property type="evidence" value="ECO:0007669"/>
    <property type="project" value="TreeGrafter"/>
</dbReference>
<dbReference type="InterPro" id="IPR003877">
    <property type="entry name" value="SPRY_dom"/>
</dbReference>
<evidence type="ECO:0000259" key="1">
    <source>
        <dbReference type="PROSITE" id="PS50188"/>
    </source>
</evidence>
<dbReference type="PANTHER" id="PTHR12245:SF11">
    <property type="entry name" value="PROTEIN GUSTAVUS"/>
    <property type="match status" value="1"/>
</dbReference>
<proteinExistence type="predicted"/>
<dbReference type="InterPro" id="IPR001870">
    <property type="entry name" value="B30.2/SPRY"/>
</dbReference>
<organism evidence="2 3">
    <name type="scientific">Potamilus streckersoni</name>
    <dbReference type="NCBI Taxonomy" id="2493646"/>
    <lineage>
        <taxon>Eukaryota</taxon>
        <taxon>Metazoa</taxon>
        <taxon>Spiralia</taxon>
        <taxon>Lophotrochozoa</taxon>
        <taxon>Mollusca</taxon>
        <taxon>Bivalvia</taxon>
        <taxon>Autobranchia</taxon>
        <taxon>Heteroconchia</taxon>
        <taxon>Palaeoheterodonta</taxon>
        <taxon>Unionida</taxon>
        <taxon>Unionoidea</taxon>
        <taxon>Unionidae</taxon>
        <taxon>Ambleminae</taxon>
        <taxon>Lampsilini</taxon>
        <taxon>Potamilus</taxon>
    </lineage>
</organism>
<comment type="caution">
    <text evidence="2">The sequence shown here is derived from an EMBL/GenBank/DDBJ whole genome shotgun (WGS) entry which is preliminary data.</text>
</comment>
<dbReference type="InterPro" id="IPR013320">
    <property type="entry name" value="ConA-like_dom_sf"/>
</dbReference>
<sequence length="221" mass="24499">MGITIGSKVGVHKQNEHGDVGMGQFAPYWTYTVMTRTNYWTHGFTEFSDGIKLINQNTLVRHSDQIAHTDGARWGQGITSGRHVFEIIFPNHVRKPHASVGIATKEVPLYIWNATNLIGGSKGSWGIDLQTRKVSSNGNSNKSLFPVSKSLPDHFFMCVDLDLGCLEFWSAEESFGEALSSIPPDVRPLYPSVSLCHPGAVVGMVYRGKGKTNLEPIRKRR</sequence>
<accession>A0AAE0W1Q4</accession>
<dbReference type="SUPFAM" id="SSF49899">
    <property type="entry name" value="Concanavalin A-like lectins/glucanases"/>
    <property type="match status" value="1"/>
</dbReference>
<dbReference type="Proteomes" id="UP001195483">
    <property type="component" value="Unassembled WGS sequence"/>
</dbReference>
<keyword evidence="3" id="KW-1185">Reference proteome</keyword>
<dbReference type="Gene3D" id="2.60.120.920">
    <property type="match status" value="1"/>
</dbReference>
<dbReference type="InterPro" id="IPR043136">
    <property type="entry name" value="B30.2/SPRY_sf"/>
</dbReference>
<feature type="domain" description="B30.2/SPRY" evidence="1">
    <location>
        <begin position="13"/>
        <end position="211"/>
    </location>
</feature>
<dbReference type="EMBL" id="JAEAOA010000363">
    <property type="protein sequence ID" value="KAK3597227.1"/>
    <property type="molecule type" value="Genomic_DNA"/>
</dbReference>
<reference evidence="2" key="3">
    <citation type="submission" date="2023-05" db="EMBL/GenBank/DDBJ databases">
        <authorList>
            <person name="Smith C.H."/>
        </authorList>
    </citation>
    <scope>NUCLEOTIDE SEQUENCE</scope>
    <source>
        <strain evidence="2">CHS0354</strain>
        <tissue evidence="2">Mantle</tissue>
    </source>
</reference>
<dbReference type="PANTHER" id="PTHR12245">
    <property type="entry name" value="SPRY DOMAIN CONTAINING SOCS BOX PROTEIN"/>
    <property type="match status" value="1"/>
</dbReference>
<gene>
    <name evidence="2" type="ORF">CHS0354_004979</name>
</gene>
<dbReference type="PROSITE" id="PS50188">
    <property type="entry name" value="B302_SPRY"/>
    <property type="match status" value="1"/>
</dbReference>
<reference evidence="2" key="2">
    <citation type="journal article" date="2021" name="Genome Biol. Evol.">
        <title>Developing a high-quality reference genome for a parasitic bivalve with doubly uniparental inheritance (Bivalvia: Unionida).</title>
        <authorList>
            <person name="Smith C.H."/>
        </authorList>
    </citation>
    <scope>NUCLEOTIDE SEQUENCE</scope>
    <source>
        <strain evidence="2">CHS0354</strain>
        <tissue evidence="2">Mantle</tissue>
    </source>
</reference>
<dbReference type="GO" id="GO:0019005">
    <property type="term" value="C:SCF ubiquitin ligase complex"/>
    <property type="evidence" value="ECO:0007669"/>
    <property type="project" value="TreeGrafter"/>
</dbReference>
<dbReference type="AlphaFoldDB" id="A0AAE0W1Q4"/>
<dbReference type="Pfam" id="PF00622">
    <property type="entry name" value="SPRY"/>
    <property type="match status" value="1"/>
</dbReference>
<name>A0AAE0W1Q4_9BIVA</name>
<dbReference type="InterPro" id="IPR050672">
    <property type="entry name" value="FBXO45-Fsn/SPSB_families"/>
</dbReference>